<name>A0A0E0AAB5_9ORYZ</name>
<proteinExistence type="predicted"/>
<dbReference type="Proteomes" id="UP000026961">
    <property type="component" value="Chromosome 6"/>
</dbReference>
<protein>
    <submittedName>
        <fullName evidence="1">Uncharacterized protein</fullName>
    </submittedName>
</protein>
<keyword evidence="2" id="KW-1185">Reference proteome</keyword>
<dbReference type="HOGENOM" id="CLU_2516325_0_0_1"/>
<reference evidence="1" key="1">
    <citation type="submission" date="2015-04" db="UniProtKB">
        <authorList>
            <consortium name="EnsemblPlants"/>
        </authorList>
    </citation>
    <scope>IDENTIFICATION</scope>
</reference>
<sequence length="85" mass="9399">MRTAMFSSISTSQYWRITTLMATTGTPASTAASLEACFSEDAASVECAAARTLHHLDGVRRHLDGLRYHLDGVQRHLRFYPLDGV</sequence>
<accession>A0A0E0AAB5</accession>
<reference evidence="1" key="2">
    <citation type="submission" date="2018-05" db="EMBL/GenBank/DDBJ databases">
        <title>OgluRS3 (Oryza glumaepatula Reference Sequence Version 3).</title>
        <authorList>
            <person name="Zhang J."/>
            <person name="Kudrna D."/>
            <person name="Lee S."/>
            <person name="Talag J."/>
            <person name="Welchert J."/>
            <person name="Wing R.A."/>
        </authorList>
    </citation>
    <scope>NUCLEOTIDE SEQUENCE [LARGE SCALE GENOMIC DNA]</scope>
</reference>
<dbReference type="AlphaFoldDB" id="A0A0E0AAB5"/>
<evidence type="ECO:0000313" key="1">
    <source>
        <dbReference type="EnsemblPlants" id="OGLUM06G17860.1"/>
    </source>
</evidence>
<dbReference type="EnsemblPlants" id="OGLUM06G17860.1">
    <property type="protein sequence ID" value="OGLUM06G17860.1"/>
    <property type="gene ID" value="OGLUM06G17860"/>
</dbReference>
<evidence type="ECO:0000313" key="2">
    <source>
        <dbReference type="Proteomes" id="UP000026961"/>
    </source>
</evidence>
<organism evidence="1">
    <name type="scientific">Oryza glumipatula</name>
    <dbReference type="NCBI Taxonomy" id="40148"/>
    <lineage>
        <taxon>Eukaryota</taxon>
        <taxon>Viridiplantae</taxon>
        <taxon>Streptophyta</taxon>
        <taxon>Embryophyta</taxon>
        <taxon>Tracheophyta</taxon>
        <taxon>Spermatophyta</taxon>
        <taxon>Magnoliopsida</taxon>
        <taxon>Liliopsida</taxon>
        <taxon>Poales</taxon>
        <taxon>Poaceae</taxon>
        <taxon>BOP clade</taxon>
        <taxon>Oryzoideae</taxon>
        <taxon>Oryzeae</taxon>
        <taxon>Oryzinae</taxon>
        <taxon>Oryza</taxon>
    </lineage>
</organism>
<dbReference type="Gramene" id="OGLUM06G17860.1">
    <property type="protein sequence ID" value="OGLUM06G17860.1"/>
    <property type="gene ID" value="OGLUM06G17860"/>
</dbReference>